<evidence type="ECO:0000256" key="1">
    <source>
        <dbReference type="SAM" id="MobiDB-lite"/>
    </source>
</evidence>
<evidence type="ECO:0000313" key="2">
    <source>
        <dbReference type="EMBL" id="KAJ1194807.1"/>
    </source>
</evidence>
<comment type="caution">
    <text evidence="2">The sequence shown here is derived from an EMBL/GenBank/DDBJ whole genome shotgun (WGS) entry which is preliminary data.</text>
</comment>
<keyword evidence="3" id="KW-1185">Reference proteome</keyword>
<name>A0AAV7V4A8_PLEWA</name>
<sequence>MTATKHQDGNTASTANKPNWAVNDSKSNSEVETLWLLEEVPHNLGNTAMKDSNGERTNNAKGLAGSRKKGKSKKKMRNDTTFPVYSLKWLFSSTKGRVNNGLALSDNQEGEVAVEATAACVSDSPHLVWDLNVAVSNTDDMGLRDSVTPSLRGHSKPGKLEWRDSAPGTAYKDKETQEEKWSQEKSC</sequence>
<dbReference type="Proteomes" id="UP001066276">
    <property type="component" value="Chromosome 2_2"/>
</dbReference>
<feature type="compositionally biased region" description="Polar residues" evidence="1">
    <location>
        <begin position="9"/>
        <end position="28"/>
    </location>
</feature>
<dbReference type="EMBL" id="JANPWB010000004">
    <property type="protein sequence ID" value="KAJ1194807.1"/>
    <property type="molecule type" value="Genomic_DNA"/>
</dbReference>
<feature type="region of interest" description="Disordered" evidence="1">
    <location>
        <begin position="1"/>
        <end position="28"/>
    </location>
</feature>
<accession>A0AAV7V4A8</accession>
<feature type="compositionally biased region" description="Basic and acidic residues" evidence="1">
    <location>
        <begin position="171"/>
        <end position="187"/>
    </location>
</feature>
<organism evidence="2 3">
    <name type="scientific">Pleurodeles waltl</name>
    <name type="common">Iberian ribbed newt</name>
    <dbReference type="NCBI Taxonomy" id="8319"/>
    <lineage>
        <taxon>Eukaryota</taxon>
        <taxon>Metazoa</taxon>
        <taxon>Chordata</taxon>
        <taxon>Craniata</taxon>
        <taxon>Vertebrata</taxon>
        <taxon>Euteleostomi</taxon>
        <taxon>Amphibia</taxon>
        <taxon>Batrachia</taxon>
        <taxon>Caudata</taxon>
        <taxon>Salamandroidea</taxon>
        <taxon>Salamandridae</taxon>
        <taxon>Pleurodelinae</taxon>
        <taxon>Pleurodeles</taxon>
    </lineage>
</organism>
<dbReference type="AlphaFoldDB" id="A0AAV7V4A8"/>
<feature type="compositionally biased region" description="Basic residues" evidence="1">
    <location>
        <begin position="66"/>
        <end position="76"/>
    </location>
</feature>
<evidence type="ECO:0000313" key="3">
    <source>
        <dbReference type="Proteomes" id="UP001066276"/>
    </source>
</evidence>
<feature type="region of interest" description="Disordered" evidence="1">
    <location>
        <begin position="45"/>
        <end position="76"/>
    </location>
</feature>
<reference evidence="2" key="1">
    <citation type="journal article" date="2022" name="bioRxiv">
        <title>Sequencing and chromosome-scale assembly of the giantPleurodeles waltlgenome.</title>
        <authorList>
            <person name="Brown T."/>
            <person name="Elewa A."/>
            <person name="Iarovenko S."/>
            <person name="Subramanian E."/>
            <person name="Araus A.J."/>
            <person name="Petzold A."/>
            <person name="Susuki M."/>
            <person name="Suzuki K.-i.T."/>
            <person name="Hayashi T."/>
            <person name="Toyoda A."/>
            <person name="Oliveira C."/>
            <person name="Osipova E."/>
            <person name="Leigh N.D."/>
            <person name="Simon A."/>
            <person name="Yun M.H."/>
        </authorList>
    </citation>
    <scope>NUCLEOTIDE SEQUENCE</scope>
    <source>
        <strain evidence="2">20211129_DDA</strain>
        <tissue evidence="2">Liver</tissue>
    </source>
</reference>
<gene>
    <name evidence="2" type="ORF">NDU88_004093</name>
</gene>
<feature type="region of interest" description="Disordered" evidence="1">
    <location>
        <begin position="139"/>
        <end position="187"/>
    </location>
</feature>
<protein>
    <submittedName>
        <fullName evidence="2">Uncharacterized protein</fullName>
    </submittedName>
</protein>
<proteinExistence type="predicted"/>
<feature type="compositionally biased region" description="Polar residues" evidence="1">
    <location>
        <begin position="45"/>
        <end position="59"/>
    </location>
</feature>